<dbReference type="EMBL" id="CP011391">
    <property type="protein sequence ID" value="AMK53206.1"/>
    <property type="molecule type" value="Genomic_DNA"/>
</dbReference>
<protein>
    <recommendedName>
        <fullName evidence="11">AI-2E family transporter</fullName>
    </recommendedName>
</protein>
<dbReference type="PATRIC" id="fig|1702221.3.peg.68"/>
<organism evidence="9 10">
    <name type="scientific">Faecalibaculum rodentium</name>
    <dbReference type="NCBI Taxonomy" id="1702221"/>
    <lineage>
        <taxon>Bacteria</taxon>
        <taxon>Bacillati</taxon>
        <taxon>Bacillota</taxon>
        <taxon>Erysipelotrichia</taxon>
        <taxon>Erysipelotrichales</taxon>
        <taxon>Erysipelotrichaceae</taxon>
        <taxon>Faecalibaculum</taxon>
    </lineage>
</organism>
<gene>
    <name evidence="9" type="ORF">AALO17_00720</name>
</gene>
<dbReference type="GO" id="GO:0055085">
    <property type="term" value="P:transmembrane transport"/>
    <property type="evidence" value="ECO:0007669"/>
    <property type="project" value="TreeGrafter"/>
</dbReference>
<dbReference type="STRING" id="1702221.AALO17_00720"/>
<evidence type="ECO:0000313" key="10">
    <source>
        <dbReference type="Proteomes" id="UP000069771"/>
    </source>
</evidence>
<evidence type="ECO:0008006" key="11">
    <source>
        <dbReference type="Google" id="ProtNLM"/>
    </source>
</evidence>
<dbReference type="Proteomes" id="UP000069771">
    <property type="component" value="Chromosome"/>
</dbReference>
<evidence type="ECO:0000256" key="2">
    <source>
        <dbReference type="ARBA" id="ARBA00009773"/>
    </source>
</evidence>
<keyword evidence="5 8" id="KW-0812">Transmembrane</keyword>
<comment type="similarity">
    <text evidence="2">Belongs to the autoinducer-2 exporter (AI-2E) (TC 2.A.86) family.</text>
</comment>
<dbReference type="PANTHER" id="PTHR21716">
    <property type="entry name" value="TRANSMEMBRANE PROTEIN"/>
    <property type="match status" value="1"/>
</dbReference>
<sequence>MNKHRIPWTLILVLVAAVLFILNFPAVLKWIGLLWNAALPLILGGCLAFVLNLIMDPMEHWFRRYSPAFEKKARPLAITISLFIFLGIITLLCILVLPQLVESIQLLVKTIPGYVKDLQVFLSNLFKDHPQIADSINSLNIDWNSMFQKITGFLSSGVQGALNSAFSVVTSITSATINSIIMLIFAIYILADKERFVRIYHRLCSLYLTKEKEARLTHILVTFDSSFRSFVIGQCTDALILGTMCTVGMWIFRLPYAPMIGTLVGVTNIIPMIGAFIGGGIGCFLVFTVSPMKALVFLIFLCVIQQFESNVIYPRIVGNSVGLPGIFVTMVIVIGGALAGVAGMVMGIPIAAAVYKLVSQYFVRKEIEAGLRPSGAGEDMADSSAA</sequence>
<reference evidence="9 10" key="1">
    <citation type="journal article" date="2016" name="Gut Pathog.">
        <title>Whole genome sequencing of "Faecalibaculum rodentium" ALO17, isolated from C57BL/6J laboratory mouse feces.</title>
        <authorList>
            <person name="Lim S."/>
            <person name="Chang D.H."/>
            <person name="Ahn S."/>
            <person name="Kim B.C."/>
        </authorList>
    </citation>
    <scope>NUCLEOTIDE SEQUENCE [LARGE SCALE GENOMIC DNA]</scope>
    <source>
        <strain evidence="9 10">Alo17</strain>
    </source>
</reference>
<evidence type="ECO:0000256" key="7">
    <source>
        <dbReference type="ARBA" id="ARBA00023136"/>
    </source>
</evidence>
<evidence type="ECO:0000256" key="1">
    <source>
        <dbReference type="ARBA" id="ARBA00004651"/>
    </source>
</evidence>
<keyword evidence="6 8" id="KW-1133">Transmembrane helix</keyword>
<dbReference type="RefSeq" id="WP_067554048.1">
    <property type="nucleotide sequence ID" value="NZ_CANASY010000004.1"/>
</dbReference>
<comment type="subcellular location">
    <subcellularLocation>
        <location evidence="1">Cell membrane</location>
        <topology evidence="1">Multi-pass membrane protein</topology>
    </subcellularLocation>
</comment>
<dbReference type="PANTHER" id="PTHR21716:SF53">
    <property type="entry name" value="PERMEASE PERM-RELATED"/>
    <property type="match status" value="1"/>
</dbReference>
<evidence type="ECO:0000256" key="4">
    <source>
        <dbReference type="ARBA" id="ARBA00022475"/>
    </source>
</evidence>
<evidence type="ECO:0000256" key="6">
    <source>
        <dbReference type="ARBA" id="ARBA00022989"/>
    </source>
</evidence>
<dbReference type="InterPro" id="IPR002549">
    <property type="entry name" value="AI-2E-like"/>
</dbReference>
<evidence type="ECO:0000256" key="5">
    <source>
        <dbReference type="ARBA" id="ARBA00022692"/>
    </source>
</evidence>
<feature type="transmembrane region" description="Helical" evidence="8">
    <location>
        <begin position="7"/>
        <end position="27"/>
    </location>
</feature>
<feature type="transmembrane region" description="Helical" evidence="8">
    <location>
        <begin position="33"/>
        <end position="55"/>
    </location>
</feature>
<feature type="transmembrane region" description="Helical" evidence="8">
    <location>
        <begin position="325"/>
        <end position="355"/>
    </location>
</feature>
<accession>A0A140DRC9</accession>
<dbReference type="AlphaFoldDB" id="A0A140DRC9"/>
<dbReference type="KEGG" id="fro:AALO17_00720"/>
<feature type="transmembrane region" description="Helical" evidence="8">
    <location>
        <begin position="76"/>
        <end position="97"/>
    </location>
</feature>
<dbReference type="GeneID" id="78476993"/>
<dbReference type="OrthoDB" id="9793390at2"/>
<feature type="transmembrane region" description="Helical" evidence="8">
    <location>
        <begin position="269"/>
        <end position="287"/>
    </location>
</feature>
<dbReference type="Pfam" id="PF01594">
    <property type="entry name" value="AI-2E_transport"/>
    <property type="match status" value="1"/>
</dbReference>
<keyword evidence="10" id="KW-1185">Reference proteome</keyword>
<feature type="transmembrane region" description="Helical" evidence="8">
    <location>
        <begin position="238"/>
        <end position="257"/>
    </location>
</feature>
<evidence type="ECO:0000313" key="9">
    <source>
        <dbReference type="EMBL" id="AMK53206.1"/>
    </source>
</evidence>
<dbReference type="GO" id="GO:0005886">
    <property type="term" value="C:plasma membrane"/>
    <property type="evidence" value="ECO:0007669"/>
    <property type="project" value="UniProtKB-SubCell"/>
</dbReference>
<feature type="transmembrane region" description="Helical" evidence="8">
    <location>
        <begin position="165"/>
        <end position="191"/>
    </location>
</feature>
<feature type="transmembrane region" description="Helical" evidence="8">
    <location>
        <begin position="294"/>
        <end position="313"/>
    </location>
</feature>
<keyword evidence="3" id="KW-0813">Transport</keyword>
<proteinExistence type="inferred from homology"/>
<name>A0A140DRC9_9FIRM</name>
<evidence type="ECO:0000256" key="3">
    <source>
        <dbReference type="ARBA" id="ARBA00022448"/>
    </source>
</evidence>
<keyword evidence="4" id="KW-1003">Cell membrane</keyword>
<evidence type="ECO:0000256" key="8">
    <source>
        <dbReference type="SAM" id="Phobius"/>
    </source>
</evidence>
<keyword evidence="7 8" id="KW-0472">Membrane</keyword>